<dbReference type="InterPro" id="IPR001844">
    <property type="entry name" value="Cpn60/GroEL"/>
</dbReference>
<feature type="binding site" evidence="6">
    <location>
        <position position="492"/>
    </location>
    <ligand>
        <name>ATP</name>
        <dbReference type="ChEBI" id="CHEBI:30616"/>
    </ligand>
</feature>
<dbReference type="InterPro" id="IPR018370">
    <property type="entry name" value="Chaperonin_Cpn60_CS"/>
</dbReference>
<keyword evidence="3 6" id="KW-0067">ATP-binding</keyword>
<feature type="binding site" evidence="6">
    <location>
        <begin position="87"/>
        <end position="91"/>
    </location>
    <ligand>
        <name>ATP</name>
        <dbReference type="ChEBI" id="CHEBI:30616"/>
    </ligand>
</feature>
<dbReference type="NCBIfam" id="NF009487">
    <property type="entry name" value="PRK12849.1"/>
    <property type="match status" value="1"/>
</dbReference>
<dbReference type="PROSITE" id="PS00296">
    <property type="entry name" value="CHAPERONINS_CPN60"/>
    <property type="match status" value="1"/>
</dbReference>
<dbReference type="SUPFAM" id="SSF48592">
    <property type="entry name" value="GroEL equatorial domain-like"/>
    <property type="match status" value="1"/>
</dbReference>
<dbReference type="EC" id="5.6.1.7" evidence="6"/>
<comment type="subcellular location">
    <subcellularLocation>
        <location evidence="6">Cytoplasm</location>
    </subcellularLocation>
</comment>
<organism evidence="9 10">
    <name type="scientific">Candidatus Dojkabacteria bacterium</name>
    <dbReference type="NCBI Taxonomy" id="2099670"/>
    <lineage>
        <taxon>Bacteria</taxon>
        <taxon>Candidatus Dojkabacteria</taxon>
    </lineage>
</organism>
<feature type="binding site" evidence="6">
    <location>
        <begin position="30"/>
        <end position="33"/>
    </location>
    <ligand>
        <name>ATP</name>
        <dbReference type="ChEBI" id="CHEBI:30616"/>
    </ligand>
</feature>
<dbReference type="FunFam" id="3.50.7.10:FF:000001">
    <property type="entry name" value="60 kDa chaperonin"/>
    <property type="match status" value="1"/>
</dbReference>
<keyword evidence="2 6" id="KW-0547">Nucleotide-binding</keyword>
<evidence type="ECO:0000256" key="7">
    <source>
        <dbReference type="RuleBase" id="RU000418"/>
    </source>
</evidence>
<name>A0A955I604_9BACT</name>
<dbReference type="SUPFAM" id="SSF52029">
    <property type="entry name" value="GroEL apical domain-like"/>
    <property type="match status" value="1"/>
</dbReference>
<dbReference type="HAMAP" id="MF_00600">
    <property type="entry name" value="CH60"/>
    <property type="match status" value="1"/>
</dbReference>
<sequence>MPAKKVVYEEEARTKLKAGVDKLANAVRVTLGPKGRNVAIQKSYGAPHITKDGVSIAKEIELSDAAENMGAKIVMEAASKTVDTVGDGTTTAVVIAQAIIHEGLKNVTAGANPMEIRTGIEKGVAAVIAKLNKSKKEVKGKEDITKVATISANGDTEIGEILGNIIDKVGKEGVVTVEEGKTLGLEEKYVEGMQFDKGYISPYFAAKSEDLKAEIENPVILITDKKISAVKDFMPILEKVAASGKRDVAIIAEDVDGEALSTLILNYLKGTLNVVAVKAPAFGDRRKAMLQDIAILTGGSVITEELGKDLESMEMDDLGTAEKIIVTKDDTTIVGGKGSKTEIAARVEAIKKEIVATSSDYDREKLQERLAKLTGGVAVLEVGAPTEVELKERKDRIEDALSATRAAIEEGIVAGGGVALLDAVSSLDDVKTVRDEQIGVNILRSALEEPFRRILLNAGKDPAAWRRDVGKGKGYDAREEKVVDMVENGIIDPVKVTRLALENAASAAMMLITTEAVVTEVPEPKEPAAPAPDMGGMGMM</sequence>
<dbReference type="CDD" id="cd03344">
    <property type="entry name" value="GroEL"/>
    <property type="match status" value="1"/>
</dbReference>
<dbReference type="GO" id="GO:0005524">
    <property type="term" value="F:ATP binding"/>
    <property type="evidence" value="ECO:0007669"/>
    <property type="project" value="UniProtKB-UniRule"/>
</dbReference>
<accession>A0A955I604</accession>
<dbReference type="Proteomes" id="UP000760819">
    <property type="component" value="Unassembled WGS sequence"/>
</dbReference>
<dbReference type="NCBIfam" id="TIGR02348">
    <property type="entry name" value="GroEL"/>
    <property type="match status" value="1"/>
</dbReference>
<evidence type="ECO:0000256" key="3">
    <source>
        <dbReference type="ARBA" id="ARBA00022840"/>
    </source>
</evidence>
<dbReference type="NCBIfam" id="NF000592">
    <property type="entry name" value="PRK00013.1"/>
    <property type="match status" value="1"/>
</dbReference>
<protein>
    <recommendedName>
        <fullName evidence="6">Chaperonin GroEL</fullName>
        <ecNumber evidence="6">5.6.1.7</ecNumber>
    </recommendedName>
    <alternativeName>
        <fullName evidence="6">60 kDa chaperonin</fullName>
    </alternativeName>
    <alternativeName>
        <fullName evidence="6">Chaperonin-60</fullName>
        <shortName evidence="6">Cpn60</shortName>
    </alternativeName>
</protein>
<dbReference type="Gene3D" id="1.10.560.10">
    <property type="entry name" value="GroEL-like equatorial domain"/>
    <property type="match status" value="1"/>
</dbReference>
<evidence type="ECO:0000256" key="2">
    <source>
        <dbReference type="ARBA" id="ARBA00022741"/>
    </source>
</evidence>
<dbReference type="GO" id="GO:0016853">
    <property type="term" value="F:isomerase activity"/>
    <property type="evidence" value="ECO:0007669"/>
    <property type="project" value="UniProtKB-KW"/>
</dbReference>
<evidence type="ECO:0000256" key="6">
    <source>
        <dbReference type="HAMAP-Rule" id="MF_00600"/>
    </source>
</evidence>
<evidence type="ECO:0000256" key="8">
    <source>
        <dbReference type="RuleBase" id="RU000419"/>
    </source>
</evidence>
<evidence type="ECO:0000256" key="1">
    <source>
        <dbReference type="ARBA" id="ARBA00006607"/>
    </source>
</evidence>
<keyword evidence="6" id="KW-0963">Cytoplasm</keyword>
<feature type="binding site" evidence="6">
    <location>
        <position position="51"/>
    </location>
    <ligand>
        <name>ATP</name>
        <dbReference type="ChEBI" id="CHEBI:30616"/>
    </ligand>
</feature>
<dbReference type="Gene3D" id="3.50.7.10">
    <property type="entry name" value="GroEL"/>
    <property type="match status" value="1"/>
</dbReference>
<comment type="similarity">
    <text evidence="1 6 7">Belongs to the chaperonin (HSP60) family.</text>
</comment>
<dbReference type="GO" id="GO:0140662">
    <property type="term" value="F:ATP-dependent protein folding chaperone"/>
    <property type="evidence" value="ECO:0007669"/>
    <property type="project" value="InterPro"/>
</dbReference>
<dbReference type="NCBIfam" id="NF009489">
    <property type="entry name" value="PRK12851.1"/>
    <property type="match status" value="1"/>
</dbReference>
<evidence type="ECO:0000313" key="10">
    <source>
        <dbReference type="Proteomes" id="UP000760819"/>
    </source>
</evidence>
<dbReference type="AlphaFoldDB" id="A0A955I604"/>
<proteinExistence type="inferred from homology"/>
<feature type="binding site" evidence="6">
    <location>
        <position position="416"/>
    </location>
    <ligand>
        <name>ATP</name>
        <dbReference type="ChEBI" id="CHEBI:30616"/>
    </ligand>
</feature>
<evidence type="ECO:0000313" key="9">
    <source>
        <dbReference type="EMBL" id="MCA9379252.1"/>
    </source>
</evidence>
<gene>
    <name evidence="6 9" type="primary">groL</name>
    <name evidence="6" type="synonym">groEL</name>
    <name evidence="9" type="ORF">KC640_02380</name>
</gene>
<dbReference type="InterPro" id="IPR002423">
    <property type="entry name" value="Cpn60/GroEL/TCP-1"/>
</dbReference>
<dbReference type="NCBIfam" id="NF009488">
    <property type="entry name" value="PRK12850.1"/>
    <property type="match status" value="1"/>
</dbReference>
<dbReference type="InterPro" id="IPR027413">
    <property type="entry name" value="GROEL-like_equatorial_sf"/>
</dbReference>
<dbReference type="InterPro" id="IPR027409">
    <property type="entry name" value="GroEL-like_apical_dom_sf"/>
</dbReference>
<dbReference type="GO" id="GO:0051082">
    <property type="term" value="F:unfolded protein binding"/>
    <property type="evidence" value="ECO:0007669"/>
    <property type="project" value="UniProtKB-UniRule"/>
</dbReference>
<reference evidence="9" key="1">
    <citation type="submission" date="2020-04" db="EMBL/GenBank/DDBJ databases">
        <authorList>
            <person name="Zhang T."/>
        </authorList>
    </citation>
    <scope>NUCLEOTIDE SEQUENCE</scope>
    <source>
        <strain evidence="9">HKST-UBA12</strain>
    </source>
</reference>
<reference evidence="9" key="2">
    <citation type="journal article" date="2021" name="Microbiome">
        <title>Successional dynamics and alternative stable states in a saline activated sludge microbial community over 9 years.</title>
        <authorList>
            <person name="Wang Y."/>
            <person name="Ye J."/>
            <person name="Ju F."/>
            <person name="Liu L."/>
            <person name="Boyd J.A."/>
            <person name="Deng Y."/>
            <person name="Parks D.H."/>
            <person name="Jiang X."/>
            <person name="Yin X."/>
            <person name="Woodcroft B.J."/>
            <person name="Tyson G.W."/>
            <person name="Hugenholtz P."/>
            <person name="Polz M.F."/>
            <person name="Zhang T."/>
        </authorList>
    </citation>
    <scope>NUCLEOTIDE SEQUENCE</scope>
    <source>
        <strain evidence="9">HKST-UBA12</strain>
    </source>
</reference>
<comment type="caution">
    <text evidence="6">Lacks conserved residue(s) required for the propagation of feature annotation.</text>
</comment>
<evidence type="ECO:0000256" key="5">
    <source>
        <dbReference type="ARBA" id="ARBA00023235"/>
    </source>
</evidence>
<dbReference type="InterPro" id="IPR027410">
    <property type="entry name" value="TCP-1-like_intermed_sf"/>
</dbReference>
<keyword evidence="5 6" id="KW-0413">Isomerase</keyword>
<dbReference type="SUPFAM" id="SSF54849">
    <property type="entry name" value="GroEL-intermediate domain like"/>
    <property type="match status" value="1"/>
</dbReference>
<comment type="subunit">
    <text evidence="6 8">Forms a cylinder of 14 subunits composed of two heptameric rings stacked back-to-back. Interacts with the co-chaperonin GroES.</text>
</comment>
<comment type="function">
    <text evidence="6 8">Together with its co-chaperonin GroES, plays an essential role in assisting protein folding. The GroEL-GroES system forms a nano-cage that allows encapsulation of the non-native substrate proteins and provides a physical environment optimized to promote and accelerate protein folding.</text>
</comment>
<dbReference type="Pfam" id="PF00118">
    <property type="entry name" value="Cpn60_TCP1"/>
    <property type="match status" value="1"/>
</dbReference>
<dbReference type="PANTHER" id="PTHR45633">
    <property type="entry name" value="60 KDA HEAT SHOCK PROTEIN, MITOCHONDRIAL"/>
    <property type="match status" value="1"/>
</dbReference>
<dbReference type="EMBL" id="JAGQLI010000120">
    <property type="protein sequence ID" value="MCA9379252.1"/>
    <property type="molecule type" value="Genomic_DNA"/>
</dbReference>
<dbReference type="GO" id="GO:0042026">
    <property type="term" value="P:protein refolding"/>
    <property type="evidence" value="ECO:0007669"/>
    <property type="project" value="UniProtKB-UniRule"/>
</dbReference>
<evidence type="ECO:0000256" key="4">
    <source>
        <dbReference type="ARBA" id="ARBA00023186"/>
    </source>
</evidence>
<keyword evidence="4 6" id="KW-0143">Chaperone</keyword>
<dbReference type="Gene3D" id="3.30.260.10">
    <property type="entry name" value="TCP-1-like chaperonin intermediate domain"/>
    <property type="match status" value="1"/>
</dbReference>
<dbReference type="PRINTS" id="PR00298">
    <property type="entry name" value="CHAPERONIN60"/>
</dbReference>
<dbReference type="GO" id="GO:0005737">
    <property type="term" value="C:cytoplasm"/>
    <property type="evidence" value="ECO:0007669"/>
    <property type="project" value="UniProtKB-SubCell"/>
</dbReference>
<comment type="caution">
    <text evidence="9">The sequence shown here is derived from an EMBL/GenBank/DDBJ whole genome shotgun (WGS) entry which is preliminary data.</text>
</comment>